<reference evidence="1" key="1">
    <citation type="journal article" date="2014" name="Front. Microbiol.">
        <title>High frequency of phylogenetically diverse reductive dehalogenase-homologous genes in deep subseafloor sedimentary metagenomes.</title>
        <authorList>
            <person name="Kawai M."/>
            <person name="Futagami T."/>
            <person name="Toyoda A."/>
            <person name="Takaki Y."/>
            <person name="Nishi S."/>
            <person name="Hori S."/>
            <person name="Arai W."/>
            <person name="Tsubouchi T."/>
            <person name="Morono Y."/>
            <person name="Uchiyama I."/>
            <person name="Ito T."/>
            <person name="Fujiyama A."/>
            <person name="Inagaki F."/>
            <person name="Takami H."/>
        </authorList>
    </citation>
    <scope>NUCLEOTIDE SEQUENCE</scope>
    <source>
        <strain evidence="1">Expedition CK06-06</strain>
    </source>
</reference>
<name>X0RXX5_9ZZZZ</name>
<dbReference type="EMBL" id="BARS01008985">
    <property type="protein sequence ID" value="GAF68577.1"/>
    <property type="molecule type" value="Genomic_DNA"/>
</dbReference>
<organism evidence="1">
    <name type="scientific">marine sediment metagenome</name>
    <dbReference type="NCBI Taxonomy" id="412755"/>
    <lineage>
        <taxon>unclassified sequences</taxon>
        <taxon>metagenomes</taxon>
        <taxon>ecological metagenomes</taxon>
    </lineage>
</organism>
<evidence type="ECO:0000313" key="1">
    <source>
        <dbReference type="EMBL" id="GAF68577.1"/>
    </source>
</evidence>
<feature type="non-terminal residue" evidence="1">
    <location>
        <position position="1"/>
    </location>
</feature>
<gene>
    <name evidence="1" type="ORF">S01H1_17013</name>
</gene>
<proteinExistence type="predicted"/>
<accession>X0RXX5</accession>
<sequence>YGKTIDWPSKVKADEFSSESYWWLFRALCDKVRIDYEERNPVVRVEFDLLEKDFESGIPEVVKKAVELRKAGENNSAAKVLDDYTAECVQKALDEVNELRKRFEDTVIEVPEEYEPYLGKYIANFGQFINKEFTVLIQNGHLAVDVPGQMVFELNEPNEEGLWYFSITHTVAISFEIDDESKVKGMKMHQTSEIPRKDIPSEETHEDIPEEFVPYLGKYVLPVGNVEMTVLMQNGHLALEMPNKIIIELNLPDNKGKWYFTIDDKTSVSFEKDDTGKVKAMKLHQVFELPKNK</sequence>
<protein>
    <submittedName>
        <fullName evidence="1">Uncharacterized protein</fullName>
    </submittedName>
</protein>
<dbReference type="AlphaFoldDB" id="X0RXX5"/>
<comment type="caution">
    <text evidence="1">The sequence shown here is derived from an EMBL/GenBank/DDBJ whole genome shotgun (WGS) entry which is preliminary data.</text>
</comment>